<organism evidence="2 3">
    <name type="scientific">Nelumbo nucifera</name>
    <name type="common">Sacred lotus</name>
    <dbReference type="NCBI Taxonomy" id="4432"/>
    <lineage>
        <taxon>Eukaryota</taxon>
        <taxon>Viridiplantae</taxon>
        <taxon>Streptophyta</taxon>
        <taxon>Embryophyta</taxon>
        <taxon>Tracheophyta</taxon>
        <taxon>Spermatophyta</taxon>
        <taxon>Magnoliopsida</taxon>
        <taxon>Proteales</taxon>
        <taxon>Nelumbonaceae</taxon>
        <taxon>Nelumbo</taxon>
    </lineage>
</organism>
<feature type="transmembrane region" description="Helical" evidence="1">
    <location>
        <begin position="332"/>
        <end position="359"/>
    </location>
</feature>
<keyword evidence="2" id="KW-1185">Reference proteome</keyword>
<keyword evidence="1" id="KW-0812">Transmembrane</keyword>
<accession>A0A1U8BFT7</accession>
<feature type="transmembrane region" description="Helical" evidence="1">
    <location>
        <begin position="437"/>
        <end position="455"/>
    </location>
</feature>
<feature type="transmembrane region" description="Helical" evidence="1">
    <location>
        <begin position="135"/>
        <end position="153"/>
    </location>
</feature>
<feature type="transmembrane region" description="Helical" evidence="1">
    <location>
        <begin position="6"/>
        <end position="24"/>
    </location>
</feature>
<reference evidence="3" key="1">
    <citation type="submission" date="2025-08" db="UniProtKB">
        <authorList>
            <consortium name="RefSeq"/>
        </authorList>
    </citation>
    <scope>IDENTIFICATION</scope>
</reference>
<sequence length="502" mass="52265">MALSLRQVLLHLTLFVVLYGYVVAEPESKFTGRIRTAPQRDVENTVIDGSGIQIASDVSKDKYNGFGERKGGNGRVSISTVAWFTLAMAAATGLGAVPFFFVELDPQWAGVCNGMAAGVMLAASFDLLQEGQSHGSGNWVVFGILAGGMFIWLCKKPIVAVPSFICADAFNKLLPFCTGFAAGCMIWMVIAEVLPDAFKEASPSQVASAATLSVAFMEALATVLQSFSNQYSLEDASGFFVSLLFGLGPFFGGVSLIAFAIAFHLQHALLTGVASGIAFALAAWRPLQLLASSKMGFFPLLLLLVMGALLFRTSTSGILKLASHKKASVNELSGASGFIVSALTLQSFLACGAVGLHALVEGLALGVAAPKAYGLGRHMVLPVSLHGLPRGAAVASCIFGATDSWRAALAAATLTGFAGPVSAIGAILAGIDYSGLDHLMVFACGTLVPSFGSIIQRAVKLDVRKSSVGFLVGMGFAIVCLLSTRLVCLHTPYCNSAPEAVT</sequence>
<dbReference type="AlphaFoldDB" id="A0A1U8BFT7"/>
<feature type="transmembrane region" description="Helical" evidence="1">
    <location>
        <begin position="108"/>
        <end position="128"/>
    </location>
</feature>
<proteinExistence type="predicted"/>
<feature type="transmembrane region" description="Helical" evidence="1">
    <location>
        <begin position="206"/>
        <end position="227"/>
    </location>
</feature>
<gene>
    <name evidence="3" type="primary">LOC104612973</name>
</gene>
<dbReference type="Proteomes" id="UP000189703">
    <property type="component" value="Unplaced"/>
</dbReference>
<evidence type="ECO:0000313" key="2">
    <source>
        <dbReference type="Proteomes" id="UP000189703"/>
    </source>
</evidence>
<feature type="transmembrane region" description="Helical" evidence="1">
    <location>
        <begin position="239"/>
        <end position="261"/>
    </location>
</feature>
<dbReference type="RefSeq" id="XP_010278950.1">
    <property type="nucleotide sequence ID" value="XM_010280648.2"/>
</dbReference>
<dbReference type="PANTHER" id="PTHR11040">
    <property type="entry name" value="ZINC/IRON TRANSPORTER"/>
    <property type="match status" value="1"/>
</dbReference>
<feature type="transmembrane region" description="Helical" evidence="1">
    <location>
        <begin position="467"/>
        <end position="487"/>
    </location>
</feature>
<protein>
    <submittedName>
        <fullName evidence="3">Zinc transporter At3g08650 isoform X2</fullName>
    </submittedName>
</protein>
<name>A0A1U8BFT7_NELNU</name>
<feature type="transmembrane region" description="Helical" evidence="1">
    <location>
        <begin position="408"/>
        <end position="431"/>
    </location>
</feature>
<dbReference type="GeneID" id="104612973"/>
<dbReference type="OrthoDB" id="262547at2759"/>
<feature type="transmembrane region" description="Helical" evidence="1">
    <location>
        <begin position="173"/>
        <end position="194"/>
    </location>
</feature>
<dbReference type="PANTHER" id="PTHR11040:SF70">
    <property type="entry name" value="OS05G0316100 PROTEIN"/>
    <property type="match status" value="1"/>
</dbReference>
<keyword evidence="1" id="KW-0472">Membrane</keyword>
<evidence type="ECO:0000256" key="1">
    <source>
        <dbReference type="SAM" id="Phobius"/>
    </source>
</evidence>
<evidence type="ECO:0000313" key="3">
    <source>
        <dbReference type="RefSeq" id="XP_010278950.1"/>
    </source>
</evidence>
<feature type="transmembrane region" description="Helical" evidence="1">
    <location>
        <begin position="268"/>
        <end position="287"/>
    </location>
</feature>
<keyword evidence="1" id="KW-1133">Transmembrane helix</keyword>
<feature type="transmembrane region" description="Helical" evidence="1">
    <location>
        <begin position="293"/>
        <end position="311"/>
    </location>
</feature>
<feature type="transmembrane region" description="Helical" evidence="1">
    <location>
        <begin position="80"/>
        <end position="102"/>
    </location>
</feature>